<feature type="compositionally biased region" description="Polar residues" evidence="1">
    <location>
        <begin position="73"/>
        <end position="85"/>
    </location>
</feature>
<gene>
    <name evidence="2" type="ordered locus">Plut_0738</name>
</gene>
<name>Q3B4W8_CHLL3</name>
<reference evidence="3" key="1">
    <citation type="submission" date="2005-08" db="EMBL/GenBank/DDBJ databases">
        <title>Complete sequence of Pelodictyon luteolum DSM 273.</title>
        <authorList>
            <consortium name="US DOE Joint Genome Institute"/>
            <person name="Copeland A."/>
            <person name="Lucas S."/>
            <person name="Lapidus A."/>
            <person name="Barry K."/>
            <person name="Detter J.C."/>
            <person name="Glavina T."/>
            <person name="Hammon N."/>
            <person name="Israni S."/>
            <person name="Pitluck S."/>
            <person name="Bryant D."/>
            <person name="Schmutz J."/>
            <person name="Larimer F."/>
            <person name="Land M."/>
            <person name="Kyrpides N."/>
            <person name="Ivanova N."/>
            <person name="Richardson P."/>
        </authorList>
    </citation>
    <scope>NUCLEOTIDE SEQUENCE [LARGE SCALE GENOMIC DNA]</scope>
    <source>
        <strain evidence="3">DSM 273 / BCRC 81028 / 2530</strain>
    </source>
</reference>
<sequence length="96" mass="9878">MYQLALEPVRPVGVVAVVDEEVADIEVLVVGEDEPLARGVAEMLPHPAQLVAPGRGVLPRGGGEDVGIKEQGGSLNASRAPSIGSTIRRKMPGASS</sequence>
<dbReference type="EMBL" id="CP000096">
    <property type="protein sequence ID" value="ABB23613.1"/>
    <property type="molecule type" value="Genomic_DNA"/>
</dbReference>
<proteinExistence type="predicted"/>
<protein>
    <submittedName>
        <fullName evidence="2">Uncharacterized protein</fullName>
    </submittedName>
</protein>
<feature type="compositionally biased region" description="Basic residues" evidence="1">
    <location>
        <begin position="87"/>
        <end position="96"/>
    </location>
</feature>
<evidence type="ECO:0000256" key="1">
    <source>
        <dbReference type="SAM" id="MobiDB-lite"/>
    </source>
</evidence>
<dbReference type="HOGENOM" id="CLU_2357219_0_0_10"/>
<organism evidence="2 3">
    <name type="scientific">Chlorobium luteolum (strain DSM 273 / BCRC 81028 / 2530)</name>
    <name type="common">Pelodictyon luteolum</name>
    <dbReference type="NCBI Taxonomy" id="319225"/>
    <lineage>
        <taxon>Bacteria</taxon>
        <taxon>Pseudomonadati</taxon>
        <taxon>Chlorobiota</taxon>
        <taxon>Chlorobiia</taxon>
        <taxon>Chlorobiales</taxon>
        <taxon>Chlorobiaceae</taxon>
        <taxon>Chlorobium/Pelodictyon group</taxon>
        <taxon>Pelodictyon</taxon>
    </lineage>
</organism>
<feature type="region of interest" description="Disordered" evidence="1">
    <location>
        <begin position="52"/>
        <end position="96"/>
    </location>
</feature>
<keyword evidence="3" id="KW-1185">Reference proteome</keyword>
<dbReference type="KEGG" id="plt:Plut_0738"/>
<accession>Q3B4W8</accession>
<dbReference type="Proteomes" id="UP000002709">
    <property type="component" value="Chromosome"/>
</dbReference>
<evidence type="ECO:0000313" key="3">
    <source>
        <dbReference type="Proteomes" id="UP000002709"/>
    </source>
</evidence>
<evidence type="ECO:0000313" key="2">
    <source>
        <dbReference type="EMBL" id="ABB23613.1"/>
    </source>
</evidence>
<dbReference type="AlphaFoldDB" id="Q3B4W8"/>